<sequence>MVNPSSTSLSSSDAQPRSQRQKDGMRGVPSHTRIPVEDASDSGGYAGCEADERRYVPAEECIPSSSTLHPPGFHESQQSAVTSSPPTSYSAESPQDMLPLADAEVSTEMKAPHRDTISLDSIWAASEESGSSQELRRAIDEREAGWAMEGFLEPLTPNDQPSSYVVSGRAELDDVRSKLEILPASHASSSPSLFSVRKKVSRVIVGRTHEKYGMYNRGYAGEQASSEDNNEHSRSKCVGDFMMQEIMEALDRGHRFIQRHSLIQRRIWITIEKRDLPQSFR</sequence>
<protein>
    <submittedName>
        <fullName evidence="2">Uncharacterized protein</fullName>
    </submittedName>
</protein>
<proteinExistence type="predicted"/>
<feature type="compositionally biased region" description="Polar residues" evidence="1">
    <location>
        <begin position="75"/>
        <end position="93"/>
    </location>
</feature>
<evidence type="ECO:0000313" key="2">
    <source>
        <dbReference type="EMBL" id="KAE9384304.1"/>
    </source>
</evidence>
<name>A0A6A4GFS1_9AGAR</name>
<accession>A0A6A4GFS1</accession>
<feature type="compositionally biased region" description="Polar residues" evidence="1">
    <location>
        <begin position="1"/>
        <end position="18"/>
    </location>
</feature>
<keyword evidence="3" id="KW-1185">Reference proteome</keyword>
<dbReference type="OrthoDB" id="3131281at2759"/>
<reference evidence="2" key="1">
    <citation type="journal article" date="2019" name="Environ. Microbiol.">
        <title>Fungal ecological strategies reflected in gene transcription - a case study of two litter decomposers.</title>
        <authorList>
            <person name="Barbi F."/>
            <person name="Kohler A."/>
            <person name="Barry K."/>
            <person name="Baskaran P."/>
            <person name="Daum C."/>
            <person name="Fauchery L."/>
            <person name="Ihrmark K."/>
            <person name="Kuo A."/>
            <person name="LaButti K."/>
            <person name="Lipzen A."/>
            <person name="Morin E."/>
            <person name="Grigoriev I.V."/>
            <person name="Henrissat B."/>
            <person name="Lindahl B."/>
            <person name="Martin F."/>
        </authorList>
    </citation>
    <scope>NUCLEOTIDE SEQUENCE</scope>
    <source>
        <strain evidence="2">JB14</strain>
    </source>
</reference>
<dbReference type="Proteomes" id="UP000799118">
    <property type="component" value="Unassembled WGS sequence"/>
</dbReference>
<gene>
    <name evidence="2" type="ORF">BT96DRAFT_950651</name>
</gene>
<dbReference type="EMBL" id="ML770173">
    <property type="protein sequence ID" value="KAE9384304.1"/>
    <property type="molecule type" value="Genomic_DNA"/>
</dbReference>
<dbReference type="AlphaFoldDB" id="A0A6A4GFS1"/>
<organism evidence="2 3">
    <name type="scientific">Gymnopus androsaceus JB14</name>
    <dbReference type="NCBI Taxonomy" id="1447944"/>
    <lineage>
        <taxon>Eukaryota</taxon>
        <taxon>Fungi</taxon>
        <taxon>Dikarya</taxon>
        <taxon>Basidiomycota</taxon>
        <taxon>Agaricomycotina</taxon>
        <taxon>Agaricomycetes</taxon>
        <taxon>Agaricomycetidae</taxon>
        <taxon>Agaricales</taxon>
        <taxon>Marasmiineae</taxon>
        <taxon>Omphalotaceae</taxon>
        <taxon>Gymnopus</taxon>
    </lineage>
</organism>
<feature type="region of interest" description="Disordered" evidence="1">
    <location>
        <begin position="1"/>
        <end position="95"/>
    </location>
</feature>
<evidence type="ECO:0000313" key="3">
    <source>
        <dbReference type="Proteomes" id="UP000799118"/>
    </source>
</evidence>
<evidence type="ECO:0000256" key="1">
    <source>
        <dbReference type="SAM" id="MobiDB-lite"/>
    </source>
</evidence>